<dbReference type="AlphaFoldDB" id="A0A4R6IVS5"/>
<dbReference type="OrthoDB" id="3521766at2"/>
<keyword evidence="4" id="KW-1185">Reference proteome</keyword>
<comment type="caution">
    <text evidence="3">The sequence shown here is derived from an EMBL/GenBank/DDBJ whole genome shotgun (WGS) entry which is preliminary data.</text>
</comment>
<dbReference type="InterPro" id="IPR021109">
    <property type="entry name" value="Peptidase_aspartic_dom_sf"/>
</dbReference>
<dbReference type="RefSeq" id="WP_133474306.1">
    <property type="nucleotide sequence ID" value="NZ_SNWP01000011.1"/>
</dbReference>
<dbReference type="PROSITE" id="PS50106">
    <property type="entry name" value="PDZ"/>
    <property type="match status" value="1"/>
</dbReference>
<proteinExistence type="predicted"/>
<keyword evidence="1" id="KW-0732">Signal</keyword>
<evidence type="ECO:0000256" key="1">
    <source>
        <dbReference type="SAM" id="SignalP"/>
    </source>
</evidence>
<sequence>MKRLTLAILLAGLTCIYMPSHAQEEFILPEAKLLTRFPFTQLSGGIIILKAQIDDFQDTLNFVFDTGSGGISLDSLTIQYLGLKKELSDKTIRGIAGIKQVEFAYNHTLKLPGLQVEKLDFHVNDYELLTSVYGLKIDGIIGFSFLRRFIVHIDYDRQIMEVYTPGRFRYPKGGYMLKPDFTTLPLQAATIEDERTINGRFIFDTGAGLTFLLSKEFVQDSLVFKRKRKFYPTQAEGLGGKKMMDITVSKGVKLGPYKFRNVPVHIFDDEYNVTSYPLLGGLIGNDIMRRFNVILNYPERCIHIKPNNHYPESFDYSYTGLGIYLIDGEIRVIDIIKGSPGDKAGFQPGDIIFSVENNYTKNIQAYKTLFQNSIGKVKVIIFREQKPLVLTMNIKDIRRNR</sequence>
<dbReference type="Gene3D" id="2.40.70.10">
    <property type="entry name" value="Acid Proteases"/>
    <property type="match status" value="2"/>
</dbReference>
<dbReference type="Pfam" id="PF17820">
    <property type="entry name" value="PDZ_6"/>
    <property type="match status" value="1"/>
</dbReference>
<dbReference type="SUPFAM" id="SSF50156">
    <property type="entry name" value="PDZ domain-like"/>
    <property type="match status" value="1"/>
</dbReference>
<dbReference type="GO" id="GO:0006508">
    <property type="term" value="P:proteolysis"/>
    <property type="evidence" value="ECO:0007669"/>
    <property type="project" value="UniProtKB-KW"/>
</dbReference>
<dbReference type="Gene3D" id="2.30.42.10">
    <property type="match status" value="1"/>
</dbReference>
<dbReference type="CDD" id="cd05483">
    <property type="entry name" value="retropepsin_like_bacteria"/>
    <property type="match status" value="2"/>
</dbReference>
<feature type="domain" description="PDZ" evidence="2">
    <location>
        <begin position="321"/>
        <end position="385"/>
    </location>
</feature>
<dbReference type="InterPro" id="IPR034122">
    <property type="entry name" value="Retropepsin-like_bacterial"/>
</dbReference>
<feature type="signal peptide" evidence="1">
    <location>
        <begin position="1"/>
        <end position="22"/>
    </location>
</feature>
<evidence type="ECO:0000259" key="2">
    <source>
        <dbReference type="PROSITE" id="PS50106"/>
    </source>
</evidence>
<dbReference type="InterPro" id="IPR036034">
    <property type="entry name" value="PDZ_sf"/>
</dbReference>
<dbReference type="InterPro" id="IPR041489">
    <property type="entry name" value="PDZ_6"/>
</dbReference>
<evidence type="ECO:0000313" key="3">
    <source>
        <dbReference type="EMBL" id="TDO26457.1"/>
    </source>
</evidence>
<keyword evidence="3" id="KW-0645">Protease</keyword>
<gene>
    <name evidence="3" type="ORF">BC659_1763</name>
</gene>
<name>A0A4R6IVS5_9BACT</name>
<dbReference type="SMART" id="SM00228">
    <property type="entry name" value="PDZ"/>
    <property type="match status" value="1"/>
</dbReference>
<dbReference type="GO" id="GO:0008233">
    <property type="term" value="F:peptidase activity"/>
    <property type="evidence" value="ECO:0007669"/>
    <property type="project" value="UniProtKB-KW"/>
</dbReference>
<keyword evidence="3" id="KW-0378">Hydrolase</keyword>
<reference evidence="3 4" key="1">
    <citation type="submission" date="2019-03" db="EMBL/GenBank/DDBJ databases">
        <title>Genomic Encyclopedia of Archaeal and Bacterial Type Strains, Phase II (KMG-II): from individual species to whole genera.</title>
        <authorList>
            <person name="Goeker M."/>
        </authorList>
    </citation>
    <scope>NUCLEOTIDE SEQUENCE [LARGE SCALE GENOMIC DNA]</scope>
    <source>
        <strain evidence="3 4">DSM 28323</strain>
    </source>
</reference>
<accession>A0A4R6IVS5</accession>
<dbReference type="SUPFAM" id="SSF50630">
    <property type="entry name" value="Acid proteases"/>
    <property type="match status" value="2"/>
</dbReference>
<evidence type="ECO:0000313" key="4">
    <source>
        <dbReference type="Proteomes" id="UP000295741"/>
    </source>
</evidence>
<dbReference type="Proteomes" id="UP000295741">
    <property type="component" value="Unassembled WGS sequence"/>
</dbReference>
<feature type="chain" id="PRO_5020896375" evidence="1">
    <location>
        <begin position="23"/>
        <end position="401"/>
    </location>
</feature>
<dbReference type="InterPro" id="IPR001478">
    <property type="entry name" value="PDZ"/>
</dbReference>
<organism evidence="3 4">
    <name type="scientific">Sediminibacterium goheungense</name>
    <dbReference type="NCBI Taxonomy" id="1086393"/>
    <lineage>
        <taxon>Bacteria</taxon>
        <taxon>Pseudomonadati</taxon>
        <taxon>Bacteroidota</taxon>
        <taxon>Chitinophagia</taxon>
        <taxon>Chitinophagales</taxon>
        <taxon>Chitinophagaceae</taxon>
        <taxon>Sediminibacterium</taxon>
    </lineage>
</organism>
<dbReference type="EMBL" id="SNWP01000011">
    <property type="protein sequence ID" value="TDO26457.1"/>
    <property type="molecule type" value="Genomic_DNA"/>
</dbReference>
<dbReference type="Pfam" id="PF13650">
    <property type="entry name" value="Asp_protease_2"/>
    <property type="match status" value="2"/>
</dbReference>
<protein>
    <submittedName>
        <fullName evidence="3">Aspartyl protease</fullName>
    </submittedName>
</protein>